<dbReference type="AlphaFoldDB" id="A0A6A3FMT5"/>
<evidence type="ECO:0000313" key="6">
    <source>
        <dbReference type="Proteomes" id="UP000429523"/>
    </source>
</evidence>
<dbReference type="EMBL" id="QXFZ01000135">
    <property type="protein sequence ID" value="KAE9131054.1"/>
    <property type="molecule type" value="Genomic_DNA"/>
</dbReference>
<name>A0A6A3FMT5_9STRA</name>
<accession>A0A6A3FMT5</accession>
<dbReference type="Proteomes" id="UP000429523">
    <property type="component" value="Unassembled WGS sequence"/>
</dbReference>
<dbReference type="Proteomes" id="UP000440732">
    <property type="component" value="Unassembled WGS sequence"/>
</dbReference>
<reference evidence="6 7" key="1">
    <citation type="submission" date="2018-08" db="EMBL/GenBank/DDBJ databases">
        <title>Genomic investigation of the strawberry pathogen Phytophthora fragariae indicates pathogenicity is determined by transcriptional variation in three key races.</title>
        <authorList>
            <person name="Adams T.M."/>
            <person name="Armitage A.D."/>
            <person name="Sobczyk M.K."/>
            <person name="Bates H.J."/>
            <person name="Dunwell J.M."/>
            <person name="Nellist C.F."/>
            <person name="Harrison R.J."/>
        </authorList>
    </citation>
    <scope>NUCLEOTIDE SEQUENCE [LARGE SCALE GENOMIC DNA]</scope>
    <source>
        <strain evidence="4 7">A4</strain>
        <strain evidence="3 8">NOV-5</strain>
        <strain evidence="2 9">NOV-71</strain>
        <strain evidence="5 10">NOV-77</strain>
        <strain evidence="1 6">NOV-9</strain>
    </source>
</reference>
<evidence type="ECO:0000313" key="2">
    <source>
        <dbReference type="EMBL" id="KAE9131054.1"/>
    </source>
</evidence>
<protein>
    <submittedName>
        <fullName evidence="1">Uncharacterized protein</fullName>
    </submittedName>
</protein>
<evidence type="ECO:0000313" key="3">
    <source>
        <dbReference type="EMBL" id="KAE9152060.1"/>
    </source>
</evidence>
<dbReference type="Proteomes" id="UP000441208">
    <property type="component" value="Unassembled WGS sequence"/>
</dbReference>
<dbReference type="EMBL" id="QXGF01000149">
    <property type="protein sequence ID" value="KAE8945651.1"/>
    <property type="molecule type" value="Genomic_DNA"/>
</dbReference>
<dbReference type="EMBL" id="QXGE01000118">
    <property type="protein sequence ID" value="KAE9323953.1"/>
    <property type="molecule type" value="Genomic_DNA"/>
</dbReference>
<dbReference type="Proteomes" id="UP000437068">
    <property type="component" value="Unassembled WGS sequence"/>
</dbReference>
<evidence type="ECO:0000313" key="5">
    <source>
        <dbReference type="EMBL" id="KAE9355692.1"/>
    </source>
</evidence>
<evidence type="ECO:0000313" key="8">
    <source>
        <dbReference type="Proteomes" id="UP000440732"/>
    </source>
</evidence>
<evidence type="ECO:0000313" key="4">
    <source>
        <dbReference type="EMBL" id="KAE9323953.1"/>
    </source>
</evidence>
<evidence type="ECO:0000313" key="9">
    <source>
        <dbReference type="Proteomes" id="UP000441208"/>
    </source>
</evidence>
<evidence type="ECO:0000313" key="1">
    <source>
        <dbReference type="EMBL" id="KAE8945651.1"/>
    </source>
</evidence>
<evidence type="ECO:0000313" key="7">
    <source>
        <dbReference type="Proteomes" id="UP000437068"/>
    </source>
</evidence>
<comment type="caution">
    <text evidence="1">The sequence shown here is derived from an EMBL/GenBank/DDBJ whole genome shotgun (WGS) entry which is preliminary data.</text>
</comment>
<dbReference type="Proteomes" id="UP000486351">
    <property type="component" value="Unassembled WGS sequence"/>
</dbReference>
<organism evidence="1 6">
    <name type="scientific">Phytophthora fragariae</name>
    <dbReference type="NCBI Taxonomy" id="53985"/>
    <lineage>
        <taxon>Eukaryota</taxon>
        <taxon>Sar</taxon>
        <taxon>Stramenopiles</taxon>
        <taxon>Oomycota</taxon>
        <taxon>Peronosporomycetes</taxon>
        <taxon>Peronosporales</taxon>
        <taxon>Peronosporaceae</taxon>
        <taxon>Phytophthora</taxon>
    </lineage>
</organism>
<dbReference type="EMBL" id="QXFY01000128">
    <property type="protein sequence ID" value="KAE9355692.1"/>
    <property type="molecule type" value="Genomic_DNA"/>
</dbReference>
<gene>
    <name evidence="4" type="ORF">PF001_g3685</name>
    <name evidence="3" type="ORF">PF006_g3709</name>
    <name evidence="2" type="ORF">PF007_g4276</name>
    <name evidence="5" type="ORF">PF008_g3938</name>
    <name evidence="1" type="ORF">PF009_g4678</name>
</gene>
<evidence type="ECO:0000313" key="10">
    <source>
        <dbReference type="Proteomes" id="UP000486351"/>
    </source>
</evidence>
<dbReference type="EMBL" id="QXGA01000121">
    <property type="protein sequence ID" value="KAE9152060.1"/>
    <property type="molecule type" value="Genomic_DNA"/>
</dbReference>
<proteinExistence type="predicted"/>
<sequence length="511" mass="56524">MLVAVTFLCAKYQHKYVITAAITALGYLINTGITSLNMQVVPGVIHPRIFASDLTVRNDYNDSQALSVDGFLTTTWNPSFRERESGNSILNTIMRNLLVMTEEVPIWCNKSDDYSYPFKQVAASYGFPARTWQQYALSTALEPSALVTLPMNAATSELPTDIELPMNKSIATNLAAYALLVSNSFLGWWGEDDVAWGHNWYLFYKNRTDSFAMADHLNLTEHFSGETSFLANVHDVIVDYYSKATNASTTDNLAKLEFSRVDLSETVVFDALTIEIPTQIIGKQAGNSSDFYKSLNAVLCNHDACLMNDLGEFTGDAASTTVYPRVQALAICFNQAGGEDLVVDFNYWRANEVFQACEQRSNTSMIIVSVGKRLEGDVFESRPENTSSGIPIAGQVKNARMVYSLTVGRLSWTLEDLSGVYSAECLVEGGCYGIQFPLENAGNTSTADVLVSSARGTPLNLLSPINLNELFFQPSVSISQWKVLVRRRAGSRDPTSSDCSATQFQNYRYIF</sequence>